<reference evidence="2 3" key="1">
    <citation type="submission" date="2015-05" db="EMBL/GenBank/DDBJ databases">
        <authorList>
            <person name="Wang D.B."/>
            <person name="Wang M."/>
        </authorList>
    </citation>
    <scope>NUCLEOTIDE SEQUENCE [LARGE SCALE GENOMIC DNA]</scope>
    <source>
        <strain evidence="2 3">IMCC 12053</strain>
    </source>
</reference>
<dbReference type="Pfam" id="PF10090">
    <property type="entry name" value="HPTransfase"/>
    <property type="match status" value="1"/>
</dbReference>
<dbReference type="OrthoDB" id="9803702at2"/>
<accession>A0A0P0A2N2</accession>
<feature type="domain" description="Histidine phosphotransferase ChpT C-terminal" evidence="1">
    <location>
        <begin position="85"/>
        <end position="191"/>
    </location>
</feature>
<dbReference type="GO" id="GO:0016301">
    <property type="term" value="F:kinase activity"/>
    <property type="evidence" value="ECO:0007669"/>
    <property type="project" value="UniProtKB-KW"/>
</dbReference>
<dbReference type="RefSeq" id="WP_062215513.1">
    <property type="nucleotide sequence ID" value="NZ_CP012023.1"/>
</dbReference>
<keyword evidence="3" id="KW-1185">Reference proteome</keyword>
<dbReference type="InterPro" id="IPR036890">
    <property type="entry name" value="HATPase_C_sf"/>
</dbReference>
<dbReference type="STRING" id="1397108.IMCC12053_566"/>
<dbReference type="AlphaFoldDB" id="A0A0P0A2N2"/>
<evidence type="ECO:0000259" key="1">
    <source>
        <dbReference type="Pfam" id="PF10090"/>
    </source>
</evidence>
<evidence type="ECO:0000313" key="2">
    <source>
        <dbReference type="EMBL" id="ALI54514.1"/>
    </source>
</evidence>
<protein>
    <submittedName>
        <fullName evidence="2">Signal transduction histidine kinase</fullName>
    </submittedName>
</protein>
<dbReference type="KEGG" id="cmar:IMCC12053_566"/>
<dbReference type="InterPro" id="IPR018762">
    <property type="entry name" value="ChpT_C"/>
</dbReference>
<gene>
    <name evidence="2" type="ORF">IMCC12053_566</name>
</gene>
<keyword evidence="2" id="KW-0808">Transferase</keyword>
<evidence type="ECO:0000313" key="3">
    <source>
        <dbReference type="Proteomes" id="UP000064920"/>
    </source>
</evidence>
<dbReference type="Proteomes" id="UP000064920">
    <property type="component" value="Chromosome"/>
</dbReference>
<dbReference type="Gene3D" id="1.10.287.130">
    <property type="match status" value="1"/>
</dbReference>
<dbReference type="Gene3D" id="3.30.565.10">
    <property type="entry name" value="Histidine kinase-like ATPase, C-terminal domain"/>
    <property type="match status" value="1"/>
</dbReference>
<dbReference type="EMBL" id="CP012023">
    <property type="protein sequence ID" value="ALI54514.1"/>
    <property type="molecule type" value="Genomic_DNA"/>
</dbReference>
<name>A0A0P0A2N2_9RHOB</name>
<dbReference type="PATRIC" id="fig|1397108.4.peg.584"/>
<organism evidence="2 3">
    <name type="scientific">Celeribacter marinus</name>
    <dbReference type="NCBI Taxonomy" id="1397108"/>
    <lineage>
        <taxon>Bacteria</taxon>
        <taxon>Pseudomonadati</taxon>
        <taxon>Pseudomonadota</taxon>
        <taxon>Alphaproteobacteria</taxon>
        <taxon>Rhodobacterales</taxon>
        <taxon>Roseobacteraceae</taxon>
        <taxon>Celeribacter</taxon>
    </lineage>
</organism>
<proteinExistence type="predicted"/>
<sequence length="199" mass="21458">MPKEHATQIAALLGSRICHDLISPIGAISNGVELLSLSGTSDISELSLISDSVDNANARVKLFRIAFGLASAGQMTGTKEMHAICTALATNRLTYDWTVEGDQARDEVKLACLMMMCVETAMPRGGVIQVSHHDGQWTVVARAERLEPDPALWARLSAVQDVDTLKPSQVQFALAPLQADLMSRRIKHSEPDGALVLQA</sequence>
<keyword evidence="2" id="KW-0418">Kinase</keyword>